<reference evidence="1" key="2">
    <citation type="journal article" date="2015" name="Data Brief">
        <title>Shoot transcriptome of the giant reed, Arundo donax.</title>
        <authorList>
            <person name="Barrero R.A."/>
            <person name="Guerrero F.D."/>
            <person name="Moolhuijzen P."/>
            <person name="Goolsby J.A."/>
            <person name="Tidwell J."/>
            <person name="Bellgard S.E."/>
            <person name="Bellgard M.I."/>
        </authorList>
    </citation>
    <scope>NUCLEOTIDE SEQUENCE</scope>
    <source>
        <tissue evidence="1">Shoot tissue taken approximately 20 cm above the soil surface</tissue>
    </source>
</reference>
<protein>
    <submittedName>
        <fullName evidence="1">Uncharacterized protein</fullName>
    </submittedName>
</protein>
<name>A0A0A9G5H5_ARUDO</name>
<dbReference type="EMBL" id="GBRH01177561">
    <property type="protein sequence ID" value="JAE20335.1"/>
    <property type="molecule type" value="Transcribed_RNA"/>
</dbReference>
<reference evidence="1" key="1">
    <citation type="submission" date="2014-09" db="EMBL/GenBank/DDBJ databases">
        <authorList>
            <person name="Magalhaes I.L.F."/>
            <person name="Oliveira U."/>
            <person name="Santos F.R."/>
            <person name="Vidigal T.H.D.A."/>
            <person name="Brescovit A.D."/>
            <person name="Santos A.J."/>
        </authorList>
    </citation>
    <scope>NUCLEOTIDE SEQUENCE</scope>
    <source>
        <tissue evidence="1">Shoot tissue taken approximately 20 cm above the soil surface</tissue>
    </source>
</reference>
<organism evidence="1">
    <name type="scientific">Arundo donax</name>
    <name type="common">Giant reed</name>
    <name type="synonym">Donax arundinaceus</name>
    <dbReference type="NCBI Taxonomy" id="35708"/>
    <lineage>
        <taxon>Eukaryota</taxon>
        <taxon>Viridiplantae</taxon>
        <taxon>Streptophyta</taxon>
        <taxon>Embryophyta</taxon>
        <taxon>Tracheophyta</taxon>
        <taxon>Spermatophyta</taxon>
        <taxon>Magnoliopsida</taxon>
        <taxon>Liliopsida</taxon>
        <taxon>Poales</taxon>
        <taxon>Poaceae</taxon>
        <taxon>PACMAD clade</taxon>
        <taxon>Arundinoideae</taxon>
        <taxon>Arundineae</taxon>
        <taxon>Arundo</taxon>
    </lineage>
</organism>
<proteinExistence type="predicted"/>
<evidence type="ECO:0000313" key="1">
    <source>
        <dbReference type="EMBL" id="JAE20335.1"/>
    </source>
</evidence>
<sequence length="55" mass="6036">MSSGTTPLFSWSLTCSSWSFSGFMRNIPSAFRPPWAYSLSCMSNNIVGTELPLPS</sequence>
<dbReference type="AlphaFoldDB" id="A0A0A9G5H5"/>
<accession>A0A0A9G5H5</accession>